<accession>A0A2A6BKJ2</accession>
<keyword evidence="1" id="KW-0479">Metal-binding</keyword>
<dbReference type="InterPro" id="IPR000571">
    <property type="entry name" value="Znf_CCCH"/>
</dbReference>
<dbReference type="InterPro" id="IPR036855">
    <property type="entry name" value="Znf_CCCH_sf"/>
</dbReference>
<evidence type="ECO:0000313" key="6">
    <source>
        <dbReference type="Proteomes" id="UP000005239"/>
    </source>
</evidence>
<dbReference type="InterPro" id="IPR045877">
    <property type="entry name" value="ZFP36-like"/>
</dbReference>
<keyword evidence="4" id="KW-0862">Zinc</keyword>
<dbReference type="PROSITE" id="PS50103">
    <property type="entry name" value="ZF_C3H1"/>
    <property type="match status" value="1"/>
</dbReference>
<evidence type="ECO:0000256" key="1">
    <source>
        <dbReference type="ARBA" id="ARBA00022723"/>
    </source>
</evidence>
<reference evidence="6" key="1">
    <citation type="journal article" date="2008" name="Nat. Genet.">
        <title>The Pristionchus pacificus genome provides a unique perspective on nematode lifestyle and parasitism.</title>
        <authorList>
            <person name="Dieterich C."/>
            <person name="Clifton S.W."/>
            <person name="Schuster L.N."/>
            <person name="Chinwalla A."/>
            <person name="Delehaunty K."/>
            <person name="Dinkelacker I."/>
            <person name="Fulton L."/>
            <person name="Fulton R."/>
            <person name="Godfrey J."/>
            <person name="Minx P."/>
            <person name="Mitreva M."/>
            <person name="Roeseler W."/>
            <person name="Tian H."/>
            <person name="Witte H."/>
            <person name="Yang S.P."/>
            <person name="Wilson R.K."/>
            <person name="Sommer R.J."/>
        </authorList>
    </citation>
    <scope>NUCLEOTIDE SEQUENCE [LARGE SCALE GENOMIC DNA]</scope>
    <source>
        <strain evidence="6">PS312</strain>
    </source>
</reference>
<dbReference type="Proteomes" id="UP000005239">
    <property type="component" value="Unassembled WGS sequence"/>
</dbReference>
<protein>
    <submittedName>
        <fullName evidence="5">Gla-3</fullName>
    </submittedName>
</protein>
<sequence length="333" mass="36334">MYFWSSLLIPRSFVIRRFTSIPLISSQYRMHSSIASSLSEQHQTELIQLAARQLPRAALPSLASLRMHTPLSYGEVASSSAAAAQQTSFGVPSSRSSSMSSCASTSTLSSRGGNMNSSNGNNGFWKNPILYKTTICDNWAAKKPCKYGARCWYAHGFNELRYVPRLDQLPENVREALFVEPALARAFFQEMTSSIDGGYGCGSSSRECESRASLVSMTSSSSSVADSCRLSMSPTSASESISPPMNEMKRQMYSPPVAATSYLDDRRASRWAPGAAWTDGGETPRACRVNATVPSETIVSDTTVPVAKSRVTSKEYRLFDSAHPLTIDLSFLD</sequence>
<keyword evidence="3" id="KW-0863">Zinc-finger</keyword>
<accession>A0A8R1U779</accession>
<dbReference type="EnsemblMetazoa" id="PPA08567.1">
    <property type="protein sequence ID" value="PPA08567.1"/>
    <property type="gene ID" value="WBGene00098121"/>
</dbReference>
<dbReference type="PANTHER" id="PTHR12547">
    <property type="entry name" value="CCCH ZINC FINGER/TIS11-RELATED"/>
    <property type="match status" value="1"/>
</dbReference>
<proteinExistence type="predicted"/>
<dbReference type="GO" id="GO:0008270">
    <property type="term" value="F:zinc ion binding"/>
    <property type="evidence" value="ECO:0007669"/>
    <property type="project" value="UniProtKB-KW"/>
</dbReference>
<dbReference type="FunFam" id="4.10.1000.10:FF:000001">
    <property type="entry name" value="zinc finger CCCH domain-containing protein 15-like"/>
    <property type="match status" value="1"/>
</dbReference>
<dbReference type="GO" id="GO:0003730">
    <property type="term" value="F:mRNA 3'-UTR binding"/>
    <property type="evidence" value="ECO:0000318"/>
    <property type="project" value="GO_Central"/>
</dbReference>
<keyword evidence="6" id="KW-1185">Reference proteome</keyword>
<dbReference type="GO" id="GO:0043186">
    <property type="term" value="C:P granule"/>
    <property type="evidence" value="ECO:0007669"/>
    <property type="project" value="UniProtKB-ARBA"/>
</dbReference>
<dbReference type="PANTHER" id="PTHR12547:SF185">
    <property type="entry name" value="C3H1-TYPE DOMAIN-CONTAINING PROTEIN"/>
    <property type="match status" value="1"/>
</dbReference>
<dbReference type="SUPFAM" id="SSF90229">
    <property type="entry name" value="CCCH zinc finger"/>
    <property type="match status" value="1"/>
</dbReference>
<evidence type="ECO:0000313" key="5">
    <source>
        <dbReference type="EnsemblMetazoa" id="PPA08567.1"/>
    </source>
</evidence>
<organism evidence="5 6">
    <name type="scientific">Pristionchus pacificus</name>
    <name type="common">Parasitic nematode worm</name>
    <dbReference type="NCBI Taxonomy" id="54126"/>
    <lineage>
        <taxon>Eukaryota</taxon>
        <taxon>Metazoa</taxon>
        <taxon>Ecdysozoa</taxon>
        <taxon>Nematoda</taxon>
        <taxon>Chromadorea</taxon>
        <taxon>Rhabditida</taxon>
        <taxon>Rhabditina</taxon>
        <taxon>Diplogasteromorpha</taxon>
        <taxon>Diplogasteroidea</taxon>
        <taxon>Neodiplogasteridae</taxon>
        <taxon>Pristionchus</taxon>
    </lineage>
</organism>
<dbReference type="AlphaFoldDB" id="A0A2A6BKJ2"/>
<reference evidence="5" key="2">
    <citation type="submission" date="2022-06" db="UniProtKB">
        <authorList>
            <consortium name="EnsemblMetazoa"/>
        </authorList>
    </citation>
    <scope>IDENTIFICATION</scope>
    <source>
        <strain evidence="5">PS312</strain>
    </source>
</reference>
<dbReference type="GO" id="GO:0005829">
    <property type="term" value="C:cytosol"/>
    <property type="evidence" value="ECO:0000318"/>
    <property type="project" value="GO_Central"/>
</dbReference>
<dbReference type="SMART" id="SM00356">
    <property type="entry name" value="ZnF_C3H1"/>
    <property type="match status" value="1"/>
</dbReference>
<evidence type="ECO:0000256" key="3">
    <source>
        <dbReference type="ARBA" id="ARBA00022771"/>
    </source>
</evidence>
<dbReference type="Gene3D" id="4.10.1000.10">
    <property type="entry name" value="Zinc finger, CCCH-type"/>
    <property type="match status" value="1"/>
</dbReference>
<evidence type="ECO:0000256" key="4">
    <source>
        <dbReference type="ARBA" id="ARBA00022833"/>
    </source>
</evidence>
<gene>
    <name evidence="5" type="primary">WBGene00098121</name>
</gene>
<name>A0A2A6BKJ2_PRIPA</name>
<evidence type="ECO:0000256" key="2">
    <source>
        <dbReference type="ARBA" id="ARBA00022737"/>
    </source>
</evidence>
<dbReference type="Pfam" id="PF00642">
    <property type="entry name" value="zf-CCCH"/>
    <property type="match status" value="1"/>
</dbReference>
<keyword evidence="2" id="KW-0677">Repeat</keyword>
<dbReference type="OrthoDB" id="410307at2759"/>